<feature type="transmembrane region" description="Helical" evidence="1">
    <location>
        <begin position="25"/>
        <end position="45"/>
    </location>
</feature>
<keyword evidence="4" id="KW-1185">Reference proteome</keyword>
<name>A0A5C5ZCD0_9BACT</name>
<feature type="domain" description="YcxB-like C-terminal" evidence="2">
    <location>
        <begin position="123"/>
        <end position="183"/>
    </location>
</feature>
<keyword evidence="1" id="KW-0472">Membrane</keyword>
<dbReference type="Proteomes" id="UP000315010">
    <property type="component" value="Unassembled WGS sequence"/>
</dbReference>
<organism evidence="3 4">
    <name type="scientific">Novipirellula herctigrandis</name>
    <dbReference type="NCBI Taxonomy" id="2527986"/>
    <lineage>
        <taxon>Bacteria</taxon>
        <taxon>Pseudomonadati</taxon>
        <taxon>Planctomycetota</taxon>
        <taxon>Planctomycetia</taxon>
        <taxon>Pirellulales</taxon>
        <taxon>Pirellulaceae</taxon>
        <taxon>Novipirellula</taxon>
    </lineage>
</organism>
<evidence type="ECO:0000256" key="1">
    <source>
        <dbReference type="SAM" id="Phobius"/>
    </source>
</evidence>
<keyword evidence="1" id="KW-1133">Transmembrane helix</keyword>
<evidence type="ECO:0000313" key="3">
    <source>
        <dbReference type="EMBL" id="TWT85079.1"/>
    </source>
</evidence>
<feature type="transmembrane region" description="Helical" evidence="1">
    <location>
        <begin position="82"/>
        <end position="100"/>
    </location>
</feature>
<sequence>MTDATPNPYQPPAAVETDSDTGSLLAIPICITLKMTTGYLMDAFTRTRDRNPTRKRWLFIRWPIAAFLLLLAAMLGFNTQPLYGLGFAAFVVSSFFAYRIDEWYYRFTLSRSTWLNATCDIEISGDGYRVSSLGYDLTVPWSSFTMADIFNDGILLYQTNTSSPWIPWSAFSTDFDADRFRNFTLRQFADNHRVHAEARWFGFTNGMSTHGPR</sequence>
<dbReference type="AlphaFoldDB" id="A0A5C5ZCD0"/>
<dbReference type="EMBL" id="SJPJ01000001">
    <property type="protein sequence ID" value="TWT85079.1"/>
    <property type="molecule type" value="Genomic_DNA"/>
</dbReference>
<feature type="transmembrane region" description="Helical" evidence="1">
    <location>
        <begin position="57"/>
        <end position="76"/>
    </location>
</feature>
<gene>
    <name evidence="3" type="ORF">CA13_65610</name>
</gene>
<dbReference type="OrthoDB" id="270048at2"/>
<proteinExistence type="predicted"/>
<dbReference type="InterPro" id="IPR025588">
    <property type="entry name" value="YcxB-like_C"/>
</dbReference>
<reference evidence="3 4" key="1">
    <citation type="submission" date="2019-02" db="EMBL/GenBank/DDBJ databases">
        <title>Deep-cultivation of Planctomycetes and their phenomic and genomic characterization uncovers novel biology.</title>
        <authorList>
            <person name="Wiegand S."/>
            <person name="Jogler M."/>
            <person name="Boedeker C."/>
            <person name="Pinto D."/>
            <person name="Vollmers J."/>
            <person name="Rivas-Marin E."/>
            <person name="Kohn T."/>
            <person name="Peeters S.H."/>
            <person name="Heuer A."/>
            <person name="Rast P."/>
            <person name="Oberbeckmann S."/>
            <person name="Bunk B."/>
            <person name="Jeske O."/>
            <person name="Meyerdierks A."/>
            <person name="Storesund J.E."/>
            <person name="Kallscheuer N."/>
            <person name="Luecker S."/>
            <person name="Lage O.M."/>
            <person name="Pohl T."/>
            <person name="Merkel B.J."/>
            <person name="Hornburger P."/>
            <person name="Mueller R.-W."/>
            <person name="Bruemmer F."/>
            <person name="Labrenz M."/>
            <person name="Spormann A.M."/>
            <person name="Op Den Camp H."/>
            <person name="Overmann J."/>
            <person name="Amann R."/>
            <person name="Jetten M.S.M."/>
            <person name="Mascher T."/>
            <person name="Medema M.H."/>
            <person name="Devos D.P."/>
            <person name="Kaster A.-K."/>
            <person name="Ovreas L."/>
            <person name="Rohde M."/>
            <person name="Galperin M.Y."/>
            <person name="Jogler C."/>
        </authorList>
    </citation>
    <scope>NUCLEOTIDE SEQUENCE [LARGE SCALE GENOMIC DNA]</scope>
    <source>
        <strain evidence="3 4">CA13</strain>
    </source>
</reference>
<dbReference type="Pfam" id="PF14317">
    <property type="entry name" value="YcxB"/>
    <property type="match status" value="1"/>
</dbReference>
<evidence type="ECO:0000259" key="2">
    <source>
        <dbReference type="Pfam" id="PF14317"/>
    </source>
</evidence>
<comment type="caution">
    <text evidence="3">The sequence shown here is derived from an EMBL/GenBank/DDBJ whole genome shotgun (WGS) entry which is preliminary data.</text>
</comment>
<protein>
    <recommendedName>
        <fullName evidence="2">YcxB-like C-terminal domain-containing protein</fullName>
    </recommendedName>
</protein>
<dbReference type="RefSeq" id="WP_146403093.1">
    <property type="nucleotide sequence ID" value="NZ_SJPJ01000001.1"/>
</dbReference>
<evidence type="ECO:0000313" key="4">
    <source>
        <dbReference type="Proteomes" id="UP000315010"/>
    </source>
</evidence>
<accession>A0A5C5ZCD0</accession>
<keyword evidence="1" id="KW-0812">Transmembrane</keyword>